<comment type="caution">
    <text evidence="8">The sequence shown here is derived from an EMBL/GenBank/DDBJ whole genome shotgun (WGS) entry which is preliminary data.</text>
</comment>
<accession>A0ABD0W174</accession>
<dbReference type="PROSITE" id="PS00478">
    <property type="entry name" value="LIM_DOMAIN_1"/>
    <property type="match status" value="1"/>
</dbReference>
<evidence type="ECO:0000256" key="4">
    <source>
        <dbReference type="PROSITE-ProRule" id="PRU00125"/>
    </source>
</evidence>
<dbReference type="Gene3D" id="2.30.42.10">
    <property type="match status" value="1"/>
</dbReference>
<feature type="compositionally biased region" description="Low complexity" evidence="5">
    <location>
        <begin position="241"/>
        <end position="262"/>
    </location>
</feature>
<evidence type="ECO:0000256" key="5">
    <source>
        <dbReference type="SAM" id="MobiDB-lite"/>
    </source>
</evidence>
<evidence type="ECO:0008006" key="10">
    <source>
        <dbReference type="Google" id="ProtNLM"/>
    </source>
</evidence>
<feature type="compositionally biased region" description="Low complexity" evidence="5">
    <location>
        <begin position="429"/>
        <end position="438"/>
    </location>
</feature>
<feature type="compositionally biased region" description="Polar residues" evidence="5">
    <location>
        <begin position="374"/>
        <end position="384"/>
    </location>
</feature>
<feature type="region of interest" description="Disordered" evidence="5">
    <location>
        <begin position="42"/>
        <end position="62"/>
    </location>
</feature>
<feature type="compositionally biased region" description="Polar residues" evidence="5">
    <location>
        <begin position="147"/>
        <end position="162"/>
    </location>
</feature>
<evidence type="ECO:0000256" key="1">
    <source>
        <dbReference type="ARBA" id="ARBA00022723"/>
    </source>
</evidence>
<proteinExistence type="predicted"/>
<feature type="compositionally biased region" description="Polar residues" evidence="5">
    <location>
        <begin position="1202"/>
        <end position="1217"/>
    </location>
</feature>
<dbReference type="InterPro" id="IPR031865">
    <property type="entry name" value="DUF4757"/>
</dbReference>
<reference evidence="8 9" key="1">
    <citation type="submission" date="2024-06" db="EMBL/GenBank/DDBJ databases">
        <authorList>
            <person name="Pan Q."/>
            <person name="Wen M."/>
            <person name="Jouanno E."/>
            <person name="Zahm M."/>
            <person name="Klopp C."/>
            <person name="Cabau C."/>
            <person name="Louis A."/>
            <person name="Berthelot C."/>
            <person name="Parey E."/>
            <person name="Roest Crollius H."/>
            <person name="Montfort J."/>
            <person name="Robinson-Rechavi M."/>
            <person name="Bouchez O."/>
            <person name="Lampietro C."/>
            <person name="Lopez Roques C."/>
            <person name="Donnadieu C."/>
            <person name="Postlethwait J."/>
            <person name="Bobe J."/>
            <person name="Verreycken H."/>
            <person name="Guiguen Y."/>
        </authorList>
    </citation>
    <scope>NUCLEOTIDE SEQUENCE [LARGE SCALE GENOMIC DNA]</scope>
    <source>
        <strain evidence="8">Up_M1</strain>
        <tissue evidence="8">Testis</tissue>
    </source>
</reference>
<sequence>MATDKDLLQYRRSLVIAPKTTTQFNQFLPTKDKPVAYVPAPLRKKRAEHNDDNRRSWPSPMFTDEDSTFTRLLQKSSIASNGSKSMTDLLEDPEGLKEVRYEELQKIRDIIKESDDQWQNDLTKWKNRRKSVNSDIVKKKEEREQIEQTTASSGLQRSQRSSVGSRLKSLASLDKDVFEDSALVLRPRTLHARSYTVDSLYTTTDRPKHILTSISAPKEQPVSADTTTANRNISPSRGDMSDGCDSTSGSDSDTADNTNTVSETSNYNLHIPASTASEKAPSPAPRYTGRAKMEEKSNTPITVGQISKYNLQDLASAPSEKAPSPAPRYTSTAKMEETSSSMSTLSQTSTYKSHVSVLPPSVKAQRPAFKMEENSTSTTPSFLSKTSDDRLPWVGKVAEVMTSTGAGSLYKQPLQHNSLAMEPKPMPPVVSRVSSSLPRGYARPDNARITSVITARPFGSQTSRVTSLPPTYTMDDSYKRLNGQTEVTKKPSAPSHYGQVMTSEDNAHSYSSSANISGGEEEEEEEEEGNDSERGSGETPTAARSPLTRSPSPVLPPQKLASLAQVSPVSAKDTNQESYADMRIFLNQKPKSSQDFGFQTEWGSNGVHVTSVQPGSSAEMCQLQLGDEVLSVSGRKVAEMSFEEWKSSQELARQQGSLTMDIRRHGRKNWDRDLPSLPFKSRKTINLTSMDHHPTLIGSHDITSVNTTPSSLDFTFQGSVETTKEVINKPVIDVASNGLNGVFRDEKINMTYKELEEPMSLKNLKRRSEFFEQGGSESAVSDMPVPSIPPTSNRWSWDQEAERHRQEKWQKEQERLLQEQYRRDQEKLDQEWQQAQQEAVTDGSSYHHQEIKNLEQDSRSIRSISPIAPFQKPTPHWEDQENERRKRKETEETQRRLEEERKRQDEGEQRWQEEERRREKKEQELLRLQEERKKREKQEEERSQQKEEELRWQRKKEVEKEEERRRQEAADQQRREQESKLEQQQQWTKSKSTSELDDMDKSENTGWYSHPRGMAQRLLEDELRRKADKKAQNLQAVSELELERRNILNVMKYREPERVTSIGEQGDASWKKDQRTLSKAELERQKILQDMKKKTQLSTDNSWIRQSSISANTKKDPTASLIRRGESLDNLDTMPRSSWHSLWTPGSTSSILQPTSYSQPNSTVSGLNPTSSYGDNRVGGRPVSATLPYSLSMSSLKLAGGSNPSSWSQHSSDTFSPTPSPGPDSESGLSSLQRNRSVSGKKICTFCDTALGKGAAMIIESLGLCYHLTCFKCIDCKSDLGGSEAGAEVRIRNRQLYCNSCYMRFKYAQPTSM</sequence>
<dbReference type="PROSITE" id="PS50106">
    <property type="entry name" value="PDZ"/>
    <property type="match status" value="1"/>
</dbReference>
<evidence type="ECO:0000313" key="8">
    <source>
        <dbReference type="EMBL" id="KAL0964135.1"/>
    </source>
</evidence>
<feature type="region of interest" description="Disordered" evidence="5">
    <location>
        <begin position="1202"/>
        <end position="1234"/>
    </location>
</feature>
<dbReference type="Pfam" id="PF15949">
    <property type="entry name" value="DUF4757"/>
    <property type="match status" value="1"/>
</dbReference>
<feature type="compositionally biased region" description="Polar residues" evidence="5">
    <location>
        <begin position="223"/>
        <end position="235"/>
    </location>
</feature>
<feature type="compositionally biased region" description="Low complexity" evidence="5">
    <location>
        <begin position="330"/>
        <end position="350"/>
    </location>
</feature>
<evidence type="ECO:0000259" key="7">
    <source>
        <dbReference type="PROSITE" id="PS50106"/>
    </source>
</evidence>
<feature type="region of interest" description="Disordered" evidence="5">
    <location>
        <begin position="365"/>
        <end position="384"/>
    </location>
</feature>
<feature type="region of interest" description="Disordered" evidence="5">
    <location>
        <begin position="316"/>
        <end position="352"/>
    </location>
</feature>
<dbReference type="InterPro" id="IPR029978">
    <property type="entry name" value="LMO-7"/>
</dbReference>
<dbReference type="PROSITE" id="PS50023">
    <property type="entry name" value="LIM_DOMAIN_2"/>
    <property type="match status" value="1"/>
</dbReference>
<feature type="region of interest" description="Disordered" evidence="5">
    <location>
        <begin position="1110"/>
        <end position="1179"/>
    </location>
</feature>
<feature type="region of interest" description="Disordered" evidence="5">
    <location>
        <begin position="461"/>
        <end position="557"/>
    </location>
</feature>
<dbReference type="PANTHER" id="PTHR46767:SF1">
    <property type="entry name" value="LIM DOMAIN ONLY PROTEIN 7"/>
    <property type="match status" value="1"/>
</dbReference>
<dbReference type="GO" id="GO:0046872">
    <property type="term" value="F:metal ion binding"/>
    <property type="evidence" value="ECO:0007669"/>
    <property type="project" value="UniProtKB-KW"/>
</dbReference>
<feature type="region of interest" description="Disordered" evidence="5">
    <location>
        <begin position="419"/>
        <end position="442"/>
    </location>
</feature>
<keyword evidence="2 4" id="KW-0862">Zinc</keyword>
<dbReference type="EMBL" id="JAGEUA010000010">
    <property type="protein sequence ID" value="KAL0964135.1"/>
    <property type="molecule type" value="Genomic_DNA"/>
</dbReference>
<dbReference type="FunFam" id="2.10.110.10:FF:000041">
    <property type="entry name" value="LIM and calponin homology domains 1"/>
    <property type="match status" value="1"/>
</dbReference>
<dbReference type="InterPro" id="IPR001478">
    <property type="entry name" value="PDZ"/>
</dbReference>
<feature type="region of interest" description="Disordered" evidence="5">
    <location>
        <begin position="828"/>
        <end position="847"/>
    </location>
</feature>
<feature type="domain" description="PDZ" evidence="7">
    <location>
        <begin position="583"/>
        <end position="644"/>
    </location>
</feature>
<dbReference type="CDD" id="cd08368">
    <property type="entry name" value="LIM"/>
    <property type="match status" value="1"/>
</dbReference>
<feature type="domain" description="LIM zinc-binding" evidence="6">
    <location>
        <begin position="1242"/>
        <end position="1308"/>
    </location>
</feature>
<feature type="compositionally biased region" description="Polar residues" evidence="5">
    <location>
        <begin position="461"/>
        <end position="470"/>
    </location>
</feature>
<keyword evidence="9" id="KW-1185">Reference proteome</keyword>
<name>A0ABD0W174_UMBPY</name>
<keyword evidence="1 4" id="KW-0479">Metal-binding</keyword>
<dbReference type="Pfam" id="PF00412">
    <property type="entry name" value="LIM"/>
    <property type="match status" value="1"/>
</dbReference>
<dbReference type="InterPro" id="IPR036034">
    <property type="entry name" value="PDZ_sf"/>
</dbReference>
<dbReference type="SMART" id="SM00228">
    <property type="entry name" value="PDZ"/>
    <property type="match status" value="1"/>
</dbReference>
<dbReference type="Pfam" id="PF00595">
    <property type="entry name" value="PDZ"/>
    <property type="match status" value="1"/>
</dbReference>
<evidence type="ECO:0000313" key="9">
    <source>
        <dbReference type="Proteomes" id="UP001557470"/>
    </source>
</evidence>
<evidence type="ECO:0000256" key="2">
    <source>
        <dbReference type="ARBA" id="ARBA00022833"/>
    </source>
</evidence>
<dbReference type="Gene3D" id="2.10.110.10">
    <property type="entry name" value="Cysteine Rich Protein"/>
    <property type="match status" value="1"/>
</dbReference>
<feature type="region of interest" description="Disordered" evidence="5">
    <location>
        <begin position="213"/>
        <end position="302"/>
    </location>
</feature>
<evidence type="ECO:0000259" key="6">
    <source>
        <dbReference type="PROSITE" id="PS50023"/>
    </source>
</evidence>
<feature type="compositionally biased region" description="Polar residues" evidence="5">
    <location>
        <begin position="500"/>
        <end position="510"/>
    </location>
</feature>
<protein>
    <recommendedName>
        <fullName evidence="10">LIM domain only protein 7</fullName>
    </recommendedName>
</protein>
<feature type="compositionally biased region" description="Basic and acidic residues" evidence="5">
    <location>
        <begin position="875"/>
        <end position="981"/>
    </location>
</feature>
<feature type="region of interest" description="Disordered" evidence="5">
    <location>
        <begin position="772"/>
        <end position="800"/>
    </location>
</feature>
<dbReference type="PANTHER" id="PTHR46767">
    <property type="entry name" value="LIM DOMAIN ONLY PROTEIN 7"/>
    <property type="match status" value="1"/>
</dbReference>
<feature type="compositionally biased region" description="Acidic residues" evidence="5">
    <location>
        <begin position="519"/>
        <end position="530"/>
    </location>
</feature>
<dbReference type="CDD" id="cd00136">
    <property type="entry name" value="PDZ_canonical"/>
    <property type="match status" value="1"/>
</dbReference>
<feature type="region of interest" description="Disordered" evidence="5">
    <location>
        <begin position="129"/>
        <end position="162"/>
    </location>
</feature>
<feature type="compositionally biased region" description="Polar residues" evidence="5">
    <location>
        <begin position="831"/>
        <end position="844"/>
    </location>
</feature>
<dbReference type="SUPFAM" id="SSF50156">
    <property type="entry name" value="PDZ domain-like"/>
    <property type="match status" value="1"/>
</dbReference>
<feature type="compositionally biased region" description="Basic and acidic residues" evidence="5">
    <location>
        <begin position="1113"/>
        <end position="1127"/>
    </location>
</feature>
<feature type="compositionally biased region" description="Basic and acidic residues" evidence="5">
    <location>
        <begin position="136"/>
        <end position="146"/>
    </location>
</feature>
<organism evidence="8 9">
    <name type="scientific">Umbra pygmaea</name>
    <name type="common">Eastern mudminnow</name>
    <dbReference type="NCBI Taxonomy" id="75934"/>
    <lineage>
        <taxon>Eukaryota</taxon>
        <taxon>Metazoa</taxon>
        <taxon>Chordata</taxon>
        <taxon>Craniata</taxon>
        <taxon>Vertebrata</taxon>
        <taxon>Euteleostomi</taxon>
        <taxon>Actinopterygii</taxon>
        <taxon>Neopterygii</taxon>
        <taxon>Teleostei</taxon>
        <taxon>Protacanthopterygii</taxon>
        <taxon>Esociformes</taxon>
        <taxon>Umbridae</taxon>
        <taxon>Umbra</taxon>
    </lineage>
</organism>
<dbReference type="Proteomes" id="UP001557470">
    <property type="component" value="Unassembled WGS sequence"/>
</dbReference>
<feature type="compositionally biased region" description="Polar residues" evidence="5">
    <location>
        <begin position="1135"/>
        <end position="1174"/>
    </location>
</feature>
<dbReference type="SMART" id="SM00132">
    <property type="entry name" value="LIM"/>
    <property type="match status" value="1"/>
</dbReference>
<keyword evidence="3 4" id="KW-0440">LIM domain</keyword>
<evidence type="ECO:0000256" key="3">
    <source>
        <dbReference type="ARBA" id="ARBA00023038"/>
    </source>
</evidence>
<gene>
    <name evidence="8" type="ORF">UPYG_G00319480</name>
</gene>
<feature type="region of interest" description="Disordered" evidence="5">
    <location>
        <begin position="855"/>
        <end position="1013"/>
    </location>
</feature>
<dbReference type="InterPro" id="IPR001781">
    <property type="entry name" value="Znf_LIM"/>
</dbReference>